<dbReference type="STRING" id="518766.Rmar_1163"/>
<keyword evidence="4" id="KW-1185">Reference proteome</keyword>
<dbReference type="eggNOG" id="COG2067">
    <property type="taxonomic scope" value="Bacteria"/>
</dbReference>
<dbReference type="Pfam" id="PF19572">
    <property type="entry name" value="PorV"/>
    <property type="match status" value="1"/>
</dbReference>
<dbReference type="AlphaFoldDB" id="D0MHU5"/>
<protein>
    <recommendedName>
        <fullName evidence="2">Type IX secretion system protein PorV domain-containing protein</fullName>
    </recommendedName>
</protein>
<sequence length="351" mass="38180">MKAYGFTVRALRRSRLALALAGLMLVAWPSWAQKVGTTSMQFLKVMPVARATALGDAFVALAEGVESVFWNPSGLALGEGFQISGTHIPYLIDTRISSAAIAFPLGDLNRIGILVQYVDYGEIVETRTDLLGFNPDGTYNPGLTGNTFSPQAWAVGLSYGRSLNDQFRIGITAKYVHESLYDGPTTFTDPETGATYATSTSVVLFDFGLQYDTGYRTLRLGAAVQNFGPEVAFVEENFAAPMIFRLGAAWDLVGPSALLFNTSGQRFTMVFDMVHPNDYDQQAHVGVEYVFADVLALRAGRKINYDTEKWTLGGGLHIGLGAADLSFDYSYNDMGEDLGAAHRITLSARLK</sequence>
<dbReference type="Gene3D" id="2.40.160.60">
    <property type="entry name" value="Outer membrane protein transport protein (OMPP1/FadL/TodX)"/>
    <property type="match status" value="1"/>
</dbReference>
<feature type="chain" id="PRO_5003011363" description="Type IX secretion system protein PorV domain-containing protein" evidence="1">
    <location>
        <begin position="33"/>
        <end position="351"/>
    </location>
</feature>
<evidence type="ECO:0000256" key="1">
    <source>
        <dbReference type="SAM" id="SignalP"/>
    </source>
</evidence>
<feature type="domain" description="Type IX secretion system protein PorV" evidence="2">
    <location>
        <begin position="33"/>
        <end position="253"/>
    </location>
</feature>
<evidence type="ECO:0000313" key="4">
    <source>
        <dbReference type="Proteomes" id="UP000002221"/>
    </source>
</evidence>
<keyword evidence="1" id="KW-0732">Signal</keyword>
<dbReference type="RefSeq" id="WP_012843665.1">
    <property type="nucleotide sequence ID" value="NC_013501.1"/>
</dbReference>
<dbReference type="KEGG" id="rmr:Rmar_1163"/>
<accession>D0MHU5</accession>
<dbReference type="InterPro" id="IPR045741">
    <property type="entry name" value="PorV"/>
</dbReference>
<dbReference type="SUPFAM" id="SSF56935">
    <property type="entry name" value="Porins"/>
    <property type="match status" value="1"/>
</dbReference>
<reference evidence="3 4" key="1">
    <citation type="journal article" date="2009" name="Stand. Genomic Sci.">
        <title>Complete genome sequence of Rhodothermus marinus type strain (R-10).</title>
        <authorList>
            <person name="Nolan M."/>
            <person name="Tindall B.J."/>
            <person name="Pomrenke H."/>
            <person name="Lapidus A."/>
            <person name="Copeland A."/>
            <person name="Glavina Del Rio T."/>
            <person name="Lucas S."/>
            <person name="Chen F."/>
            <person name="Tice H."/>
            <person name="Cheng J.F."/>
            <person name="Saunders E."/>
            <person name="Han C."/>
            <person name="Bruce D."/>
            <person name="Goodwin L."/>
            <person name="Chain P."/>
            <person name="Pitluck S."/>
            <person name="Ovchinikova G."/>
            <person name="Pati A."/>
            <person name="Ivanova N."/>
            <person name="Mavromatis K."/>
            <person name="Chen A."/>
            <person name="Palaniappan K."/>
            <person name="Land M."/>
            <person name="Hauser L."/>
            <person name="Chang Y.J."/>
            <person name="Jeffries C.D."/>
            <person name="Brettin T."/>
            <person name="Goker M."/>
            <person name="Bristow J."/>
            <person name="Eisen J.A."/>
            <person name="Markowitz V."/>
            <person name="Hugenholtz P."/>
            <person name="Kyrpides N.C."/>
            <person name="Klenk H.P."/>
            <person name="Detter J.C."/>
        </authorList>
    </citation>
    <scope>NUCLEOTIDE SEQUENCE [LARGE SCALE GENOMIC DNA]</scope>
    <source>
        <strain evidence="4">ATCC 43812 / DSM 4252 / R-10</strain>
    </source>
</reference>
<dbReference type="NCBIfam" id="NF033709">
    <property type="entry name" value="PorV_fam"/>
    <property type="match status" value="1"/>
</dbReference>
<dbReference type="HOGENOM" id="CLU_067062_0_0_10"/>
<dbReference type="Proteomes" id="UP000002221">
    <property type="component" value="Chromosome"/>
</dbReference>
<feature type="signal peptide" evidence="1">
    <location>
        <begin position="1"/>
        <end position="32"/>
    </location>
</feature>
<name>D0MHU5_RHOM4</name>
<evidence type="ECO:0000259" key="2">
    <source>
        <dbReference type="Pfam" id="PF19572"/>
    </source>
</evidence>
<proteinExistence type="predicted"/>
<gene>
    <name evidence="3" type="ordered locus">Rmar_1163</name>
</gene>
<organism evidence="3 4">
    <name type="scientific">Rhodothermus marinus (strain ATCC 43812 / DSM 4252 / R-10)</name>
    <name type="common">Rhodothermus obamensis</name>
    <dbReference type="NCBI Taxonomy" id="518766"/>
    <lineage>
        <taxon>Bacteria</taxon>
        <taxon>Pseudomonadati</taxon>
        <taxon>Rhodothermota</taxon>
        <taxon>Rhodothermia</taxon>
        <taxon>Rhodothermales</taxon>
        <taxon>Rhodothermaceae</taxon>
        <taxon>Rhodothermus</taxon>
    </lineage>
</organism>
<dbReference type="OrthoDB" id="9809898at2"/>
<dbReference type="EMBL" id="CP001807">
    <property type="protein sequence ID" value="ACY48053.1"/>
    <property type="molecule type" value="Genomic_DNA"/>
</dbReference>
<evidence type="ECO:0000313" key="3">
    <source>
        <dbReference type="EMBL" id="ACY48053.1"/>
    </source>
</evidence>